<feature type="non-terminal residue" evidence="1">
    <location>
        <position position="443"/>
    </location>
</feature>
<evidence type="ECO:0000313" key="2">
    <source>
        <dbReference type="Proteomes" id="UP001150581"/>
    </source>
</evidence>
<keyword evidence="2" id="KW-1185">Reference proteome</keyword>
<gene>
    <name evidence="1" type="primary">rfc1_4</name>
    <name evidence="1" type="ORF">LPJ66_010907</name>
</gene>
<comment type="caution">
    <text evidence="1">The sequence shown here is derived from an EMBL/GenBank/DDBJ whole genome shotgun (WGS) entry which is preliminary data.</text>
</comment>
<reference evidence="1" key="1">
    <citation type="submission" date="2022-07" db="EMBL/GenBank/DDBJ databases">
        <title>Phylogenomic reconstructions and comparative analyses of Kickxellomycotina fungi.</title>
        <authorList>
            <person name="Reynolds N.K."/>
            <person name="Stajich J.E."/>
            <person name="Barry K."/>
            <person name="Grigoriev I.V."/>
            <person name="Crous P."/>
            <person name="Smith M.E."/>
        </authorList>
    </citation>
    <scope>NUCLEOTIDE SEQUENCE</scope>
    <source>
        <strain evidence="1">Benny 63K</strain>
    </source>
</reference>
<dbReference type="Proteomes" id="UP001150581">
    <property type="component" value="Unassembled WGS sequence"/>
</dbReference>
<accession>A0ACC1I584</accession>
<sequence length="443" mass="46998">MPRSTTTTARKRKTLESDTDSDVDPTDFFNESRATATPKAKAAPKPRAKPKPKAAPASEAMEVDAKKEYGFPASELPDVAPKKFNYAQHAMGKGSGGRAGLTNLPDGIPNCLEGLKFVVTGEFGDMTREQITDLIKSFGGQVTSAVSGKTSYLVVGDEPGSSKVKKAKTMKTLCLYEHDLIAMIRSSKHGEVAEAADSVETAQPAQAEEPEDDSELEIVSTLVPKAEPKAATSVAVPSPTVESKPAPVHEPAPAYAPASASASALAVESKSDSKPLAPAAEPRTEPAARLQLNTTPGSSAAVQSKLWTEKYKPTKLKDLCGHKTSAQEILKWLSWWASGTIPEKRAVLISGPPGIGKTTTAHLVAKLAGFDVLELNASETRSKSSLKELLGPAVGNRSVLEFDKRSLKRLEKQQDNEDDKDVLGSVSTSGAKKLLVIMDEVDG</sequence>
<dbReference type="EMBL" id="JANBPG010003054">
    <property type="protein sequence ID" value="KAJ1883827.1"/>
    <property type="molecule type" value="Genomic_DNA"/>
</dbReference>
<protein>
    <submittedName>
        <fullName evidence="1">DNA replication factor C complex subunit Rfc1</fullName>
    </submittedName>
</protein>
<proteinExistence type="predicted"/>
<organism evidence="1 2">
    <name type="scientific">Kickxella alabastrina</name>
    <dbReference type="NCBI Taxonomy" id="61397"/>
    <lineage>
        <taxon>Eukaryota</taxon>
        <taxon>Fungi</taxon>
        <taxon>Fungi incertae sedis</taxon>
        <taxon>Zoopagomycota</taxon>
        <taxon>Kickxellomycotina</taxon>
        <taxon>Kickxellomycetes</taxon>
        <taxon>Kickxellales</taxon>
        <taxon>Kickxellaceae</taxon>
        <taxon>Kickxella</taxon>
    </lineage>
</organism>
<name>A0ACC1I584_9FUNG</name>
<evidence type="ECO:0000313" key="1">
    <source>
        <dbReference type="EMBL" id="KAJ1883827.1"/>
    </source>
</evidence>